<keyword evidence="1" id="KW-0472">Membrane</keyword>
<evidence type="ECO:0000313" key="3">
    <source>
        <dbReference type="EMBL" id="CAL6096752.1"/>
    </source>
</evidence>
<reference evidence="3 4" key="2">
    <citation type="submission" date="2024-07" db="EMBL/GenBank/DDBJ databases">
        <authorList>
            <person name="Akdeniz Z."/>
        </authorList>
    </citation>
    <scope>NUCLEOTIDE SEQUENCE [LARGE SCALE GENOMIC DNA]</scope>
</reference>
<dbReference type="EMBL" id="CAXDID020000488">
    <property type="protein sequence ID" value="CAL6096752.1"/>
    <property type="molecule type" value="Genomic_DNA"/>
</dbReference>
<keyword evidence="1" id="KW-1133">Transmembrane helix</keyword>
<comment type="caution">
    <text evidence="2">The sequence shown here is derived from an EMBL/GenBank/DDBJ whole genome shotgun (WGS) entry which is preliminary data.</text>
</comment>
<feature type="transmembrane region" description="Helical" evidence="1">
    <location>
        <begin position="71"/>
        <end position="93"/>
    </location>
</feature>
<dbReference type="EMBL" id="CATOUU010000729">
    <property type="protein sequence ID" value="CAI9944598.1"/>
    <property type="molecule type" value="Genomic_DNA"/>
</dbReference>
<feature type="transmembrane region" description="Helical" evidence="1">
    <location>
        <begin position="158"/>
        <end position="179"/>
    </location>
</feature>
<evidence type="ECO:0000256" key="1">
    <source>
        <dbReference type="SAM" id="Phobius"/>
    </source>
</evidence>
<feature type="transmembrane region" description="Helical" evidence="1">
    <location>
        <begin position="341"/>
        <end position="358"/>
    </location>
</feature>
<feature type="transmembrane region" description="Helical" evidence="1">
    <location>
        <begin position="217"/>
        <end position="237"/>
    </location>
</feature>
<feature type="transmembrane region" description="Helical" evidence="1">
    <location>
        <begin position="114"/>
        <end position="138"/>
    </location>
</feature>
<protein>
    <submittedName>
        <fullName evidence="3">Hypothetical_protein</fullName>
    </submittedName>
</protein>
<evidence type="ECO:0000313" key="2">
    <source>
        <dbReference type="EMBL" id="CAI9944598.1"/>
    </source>
</evidence>
<keyword evidence="1" id="KW-0812">Transmembrane</keyword>
<name>A0AA86PVU7_9EUKA</name>
<accession>A0AA86PVU7</accession>
<organism evidence="2">
    <name type="scientific">Hexamita inflata</name>
    <dbReference type="NCBI Taxonomy" id="28002"/>
    <lineage>
        <taxon>Eukaryota</taxon>
        <taxon>Metamonada</taxon>
        <taxon>Diplomonadida</taxon>
        <taxon>Hexamitidae</taxon>
        <taxon>Hexamitinae</taxon>
        <taxon>Hexamita</taxon>
    </lineage>
</organism>
<gene>
    <name evidence="2" type="ORF">HINF_LOCUS32243</name>
    <name evidence="3" type="ORF">HINF_LOCUS68578</name>
</gene>
<feature type="transmembrane region" description="Helical" evidence="1">
    <location>
        <begin position="191"/>
        <end position="211"/>
    </location>
</feature>
<feature type="transmembrane region" description="Helical" evidence="1">
    <location>
        <begin position="44"/>
        <end position="65"/>
    </location>
</feature>
<evidence type="ECO:0000313" key="4">
    <source>
        <dbReference type="Proteomes" id="UP001642409"/>
    </source>
</evidence>
<dbReference type="AlphaFoldDB" id="A0AA86PVU7"/>
<keyword evidence="4" id="KW-1185">Reference proteome</keyword>
<proteinExistence type="predicted"/>
<sequence length="393" mass="45047">MTDNSSQHSTSISKSSQDPLQQYHSKIAMQPIMKTLLEAIIPDAICNLTSSIVAFIIMHYLYLYVEDQAGVISFLFCYVLINLVSITLCDSVLQTAKFQISKLLETNKLGAARIYFSYVVLVGPFINCALTLGILLGLRTYLAQFVMWRQHTAEEKSVFIIFVVVFALFHFFYSLDRLFSVQGKSGIAKNFVLQVIQMYVVTSTVFFIQINEIQINFTQFIPAVVSPVVIGATIQLFKSFRILKQKFKFENILYCEKASFKPFRFSIILDVCQNTLYFVFTNVGDALIPVFTTQILSYYDTSAVAFTIIYIEMTNSINKSIISNLDVVFRINLQLKRYDRVYHFFVAAVIILCVNFVYQTLTFSLRNYIYKQVFHGEVNPSMQLYHSSIDGLI</sequence>
<dbReference type="Proteomes" id="UP001642409">
    <property type="component" value="Unassembled WGS sequence"/>
</dbReference>
<reference evidence="2" key="1">
    <citation type="submission" date="2023-06" db="EMBL/GenBank/DDBJ databases">
        <authorList>
            <person name="Kurt Z."/>
        </authorList>
    </citation>
    <scope>NUCLEOTIDE SEQUENCE</scope>
</reference>